<keyword evidence="5 6" id="KW-0472">Membrane</keyword>
<feature type="transmembrane region" description="Helical" evidence="6">
    <location>
        <begin position="120"/>
        <end position="144"/>
    </location>
</feature>
<gene>
    <name evidence="8" type="ORF">FQP90_11160</name>
</gene>
<feature type="transmembrane region" description="Helical" evidence="6">
    <location>
        <begin position="173"/>
        <end position="191"/>
    </location>
</feature>
<dbReference type="Proteomes" id="UP000316500">
    <property type="component" value="Unassembled WGS sequence"/>
</dbReference>
<dbReference type="Pfam" id="PF05425">
    <property type="entry name" value="CopD"/>
    <property type="match status" value="1"/>
</dbReference>
<dbReference type="InterPro" id="IPR019108">
    <property type="entry name" value="Caa3_assmbl_CtaG-rel"/>
</dbReference>
<evidence type="ECO:0000259" key="7">
    <source>
        <dbReference type="Pfam" id="PF05425"/>
    </source>
</evidence>
<proteinExistence type="predicted"/>
<dbReference type="InterPro" id="IPR008457">
    <property type="entry name" value="Cu-R_CopD_dom"/>
</dbReference>
<evidence type="ECO:0000256" key="4">
    <source>
        <dbReference type="ARBA" id="ARBA00022989"/>
    </source>
</evidence>
<feature type="transmembrane region" description="Helical" evidence="6">
    <location>
        <begin position="584"/>
        <end position="612"/>
    </location>
</feature>
<evidence type="ECO:0000256" key="6">
    <source>
        <dbReference type="SAM" id="Phobius"/>
    </source>
</evidence>
<evidence type="ECO:0000313" key="9">
    <source>
        <dbReference type="Proteomes" id="UP000316500"/>
    </source>
</evidence>
<reference evidence="8 9" key="1">
    <citation type="submission" date="2019-07" db="EMBL/GenBank/DDBJ databases">
        <title>Diversity of Bacteria from Kongsfjorden, Arctic.</title>
        <authorList>
            <person name="Yu Y."/>
        </authorList>
    </citation>
    <scope>NUCLEOTIDE SEQUENCE [LARGE SCALE GENOMIC DNA]</scope>
    <source>
        <strain evidence="8 9">SM1928</strain>
    </source>
</reference>
<dbReference type="RefSeq" id="WP_144650169.1">
    <property type="nucleotide sequence ID" value="NZ_VNFK01000007.1"/>
</dbReference>
<dbReference type="AlphaFoldDB" id="A0A558H0W5"/>
<sequence length="703" mass="75027">MALRAPAAGDRPAVSPKLWWLAAAGVIAVIVVLVATAYGRGTLAAETRDPGALVRWGYGVAQTVQNIASAATIGALVFAAFIVPPVLRGRRGTGRVRSSATASSASTIAAGHEHPAFSRIMVLASVASLTWTLSALVVLVFSFADIAGVPLSGSREFAAQLTSYVTELPNGAAWLWVVIISAVVATLTFGVRSATGLATTTLLALGGLLPVILIGHAAGGDDHEQAINSLGLHLFGVCLWFGGLVALAVGGTSFGKDTAEVLKRFSTLAGFAFVLVMASGIINATIRIEFPAGLASPYGVMLMAKAAASITLGAIGFLHRKRLIPVLSVKSATGRPTRLLWRFIVVELLIMGAVSGLAAALSRTPPPAGEDIRPALTPGEILTGYLLPPELTPERWFTIWRPDWLWIAFAVFAAYLYLRAAQHLRRRGDGWPWIRSLLWITGLVALVFFTSGGPSVYGRILFSAHMVDHMALTMIVPVFLVLGSPVTLALRALKPRPDGSRGPREWIMVLVHSRVAAVVTHPLFVAANFAGSIVLFYYSDAFGFALREHVGHELMTVHFVITGYLFVLSMIGTDPVPRRAPYPLRLLLLLATMALHAFFGVTLMGSTALIQAEWFTELGRDWGATALEDQQMAGAITWGIGEVPTLLIAVGVAIMWSRSDAREMRRNDRAAARTNDADLAACNAMLARLGERDTESRGHGSQR</sequence>
<evidence type="ECO:0000256" key="2">
    <source>
        <dbReference type="ARBA" id="ARBA00022475"/>
    </source>
</evidence>
<feature type="transmembrane region" description="Helical" evidence="6">
    <location>
        <begin position="67"/>
        <end position="87"/>
    </location>
</feature>
<feature type="transmembrane region" description="Helical" evidence="6">
    <location>
        <begin position="514"/>
        <end position="538"/>
    </location>
</feature>
<dbReference type="GO" id="GO:0006825">
    <property type="term" value="P:copper ion transport"/>
    <property type="evidence" value="ECO:0007669"/>
    <property type="project" value="InterPro"/>
</dbReference>
<keyword evidence="3 6" id="KW-0812">Transmembrane</keyword>
<accession>A0A558H0W5</accession>
<keyword evidence="4 6" id="KW-1133">Transmembrane helix</keyword>
<dbReference type="EMBL" id="VNFK01000007">
    <property type="protein sequence ID" value="TVU62779.1"/>
    <property type="molecule type" value="Genomic_DNA"/>
</dbReference>
<feature type="transmembrane region" description="Helical" evidence="6">
    <location>
        <begin position="230"/>
        <end position="253"/>
    </location>
</feature>
<feature type="transmembrane region" description="Helical" evidence="6">
    <location>
        <begin position="265"/>
        <end position="286"/>
    </location>
</feature>
<evidence type="ECO:0000256" key="1">
    <source>
        <dbReference type="ARBA" id="ARBA00004651"/>
    </source>
</evidence>
<dbReference type="OrthoDB" id="5241646at2"/>
<feature type="transmembrane region" description="Helical" evidence="6">
    <location>
        <begin position="632"/>
        <end position="656"/>
    </location>
</feature>
<evidence type="ECO:0000256" key="3">
    <source>
        <dbReference type="ARBA" id="ARBA00022692"/>
    </source>
</evidence>
<dbReference type="Pfam" id="PF09678">
    <property type="entry name" value="Caa3_CtaG"/>
    <property type="match status" value="1"/>
</dbReference>
<dbReference type="PANTHER" id="PTHR34820">
    <property type="entry name" value="INNER MEMBRANE PROTEIN YEBZ"/>
    <property type="match status" value="1"/>
</dbReference>
<comment type="subcellular location">
    <subcellularLocation>
        <location evidence="1">Cell membrane</location>
        <topology evidence="1">Multi-pass membrane protein</topology>
    </subcellularLocation>
</comment>
<feature type="transmembrane region" description="Helical" evidence="6">
    <location>
        <begin position="550"/>
        <end position="572"/>
    </location>
</feature>
<comment type="caution">
    <text evidence="8">The sequence shown here is derived from an EMBL/GenBank/DDBJ whole genome shotgun (WGS) entry which is preliminary data.</text>
</comment>
<evidence type="ECO:0000256" key="5">
    <source>
        <dbReference type="ARBA" id="ARBA00023136"/>
    </source>
</evidence>
<dbReference type="InterPro" id="IPR032694">
    <property type="entry name" value="CopC/D"/>
</dbReference>
<feature type="domain" description="Copper resistance protein D" evidence="7">
    <location>
        <begin position="260"/>
        <end position="361"/>
    </location>
</feature>
<evidence type="ECO:0000313" key="8">
    <source>
        <dbReference type="EMBL" id="TVU62779.1"/>
    </source>
</evidence>
<feature type="transmembrane region" description="Helical" evidence="6">
    <location>
        <begin position="18"/>
        <end position="38"/>
    </location>
</feature>
<feature type="transmembrane region" description="Helical" evidence="6">
    <location>
        <begin position="298"/>
        <end position="318"/>
    </location>
</feature>
<protein>
    <submittedName>
        <fullName evidence="8">Copper resistance protein CopD</fullName>
    </submittedName>
</protein>
<feature type="transmembrane region" description="Helical" evidence="6">
    <location>
        <begin position="404"/>
        <end position="421"/>
    </location>
</feature>
<feature type="transmembrane region" description="Helical" evidence="6">
    <location>
        <begin position="433"/>
        <end position="451"/>
    </location>
</feature>
<keyword evidence="2" id="KW-1003">Cell membrane</keyword>
<organism evidence="8 9">
    <name type="scientific">Paenarthrobacter nitroguajacolicus</name>
    <name type="common">Arthrobacter nitroguajacolicus</name>
    <dbReference type="NCBI Taxonomy" id="211146"/>
    <lineage>
        <taxon>Bacteria</taxon>
        <taxon>Bacillati</taxon>
        <taxon>Actinomycetota</taxon>
        <taxon>Actinomycetes</taxon>
        <taxon>Micrococcales</taxon>
        <taxon>Micrococcaceae</taxon>
        <taxon>Paenarthrobacter</taxon>
    </lineage>
</organism>
<feature type="transmembrane region" description="Helical" evidence="6">
    <location>
        <begin position="339"/>
        <end position="361"/>
    </location>
</feature>
<feature type="transmembrane region" description="Helical" evidence="6">
    <location>
        <begin position="471"/>
        <end position="493"/>
    </location>
</feature>
<name>A0A558H0W5_PAENT</name>
<dbReference type="GO" id="GO:0005886">
    <property type="term" value="C:plasma membrane"/>
    <property type="evidence" value="ECO:0007669"/>
    <property type="project" value="UniProtKB-SubCell"/>
</dbReference>
<dbReference type="PANTHER" id="PTHR34820:SF4">
    <property type="entry name" value="INNER MEMBRANE PROTEIN YEBZ"/>
    <property type="match status" value="1"/>
</dbReference>
<feature type="transmembrane region" description="Helical" evidence="6">
    <location>
        <begin position="198"/>
        <end position="218"/>
    </location>
</feature>